<dbReference type="Proteomes" id="UP000676336">
    <property type="component" value="Unassembled WGS sequence"/>
</dbReference>
<comment type="caution">
    <text evidence="4">The sequence shown here is derived from an EMBL/GenBank/DDBJ whole genome shotgun (WGS) entry which is preliminary data.</text>
</comment>
<accession>A0A815WNR0</accession>
<dbReference type="Proteomes" id="UP000663834">
    <property type="component" value="Unassembled WGS sequence"/>
</dbReference>
<dbReference type="Pfam" id="PF14645">
    <property type="entry name" value="Chibby"/>
    <property type="match status" value="1"/>
</dbReference>
<name>A0A815WNR0_9BILA</name>
<sequence>MSRYGSSFSIHKSKARQFASRSPLKLPAAELARELGTQYQTIDARIGDQKMTYNTEQGYWQSDGAVSVPINSRDMAKLEKTKRELEEDNDALRAKVEVLLEMLAEITAEHEIRHHA</sequence>
<dbReference type="Proteomes" id="UP000681967">
    <property type="component" value="Unassembled WGS sequence"/>
</dbReference>
<dbReference type="InterPro" id="IPR028118">
    <property type="entry name" value="Chibby_fam"/>
</dbReference>
<dbReference type="Proteomes" id="UP000681720">
    <property type="component" value="Unassembled WGS sequence"/>
</dbReference>
<feature type="coiled-coil region" evidence="1">
    <location>
        <begin position="75"/>
        <end position="109"/>
    </location>
</feature>
<evidence type="ECO:0000256" key="2">
    <source>
        <dbReference type="SAM" id="MobiDB-lite"/>
    </source>
</evidence>
<feature type="region of interest" description="Disordered" evidence="2">
    <location>
        <begin position="1"/>
        <end position="23"/>
    </location>
</feature>
<proteinExistence type="predicted"/>
<evidence type="ECO:0000256" key="1">
    <source>
        <dbReference type="SAM" id="Coils"/>
    </source>
</evidence>
<organism evidence="4 11">
    <name type="scientific">Rotaria magnacalcarata</name>
    <dbReference type="NCBI Taxonomy" id="392030"/>
    <lineage>
        <taxon>Eukaryota</taxon>
        <taxon>Metazoa</taxon>
        <taxon>Spiralia</taxon>
        <taxon>Gnathifera</taxon>
        <taxon>Rotifera</taxon>
        <taxon>Eurotatoria</taxon>
        <taxon>Bdelloidea</taxon>
        <taxon>Philodinida</taxon>
        <taxon>Philodinidae</taxon>
        <taxon>Rotaria</taxon>
    </lineage>
</organism>
<dbReference type="OrthoDB" id="2145765at2759"/>
<dbReference type="EMBL" id="CAJNRE010021423">
    <property type="protein sequence ID" value="CAF2257968.1"/>
    <property type="molecule type" value="Genomic_DNA"/>
</dbReference>
<evidence type="ECO:0000313" key="5">
    <source>
        <dbReference type="EMBL" id="CAF2171317.1"/>
    </source>
</evidence>
<evidence type="ECO:0000313" key="8">
    <source>
        <dbReference type="EMBL" id="CAF4017744.1"/>
    </source>
</evidence>
<dbReference type="EMBL" id="CAJNRG010015549">
    <property type="protein sequence ID" value="CAF2171317.1"/>
    <property type="molecule type" value="Genomic_DNA"/>
</dbReference>
<evidence type="ECO:0000313" key="11">
    <source>
        <dbReference type="Proteomes" id="UP000663855"/>
    </source>
</evidence>
<dbReference type="EMBL" id="CAJNOW010002715">
    <property type="protein sequence ID" value="CAF1361759.1"/>
    <property type="molecule type" value="Genomic_DNA"/>
</dbReference>
<evidence type="ECO:0000313" key="3">
    <source>
        <dbReference type="EMBL" id="CAF1361759.1"/>
    </source>
</evidence>
<dbReference type="EMBL" id="CAJOBH010005233">
    <property type="protein sequence ID" value="CAF4017744.1"/>
    <property type="molecule type" value="Genomic_DNA"/>
</dbReference>
<evidence type="ECO:0000313" key="6">
    <source>
        <dbReference type="EMBL" id="CAF2257968.1"/>
    </source>
</evidence>
<keyword evidence="1" id="KW-0175">Coiled coil</keyword>
<feature type="compositionally biased region" description="Polar residues" evidence="2">
    <location>
        <begin position="1"/>
        <end position="10"/>
    </location>
</feature>
<dbReference type="Proteomes" id="UP000663887">
    <property type="component" value="Unassembled WGS sequence"/>
</dbReference>
<dbReference type="Proteomes" id="UP000663855">
    <property type="component" value="Unassembled WGS sequence"/>
</dbReference>
<evidence type="ECO:0000313" key="4">
    <source>
        <dbReference type="EMBL" id="CAF1545573.1"/>
    </source>
</evidence>
<evidence type="ECO:0000313" key="10">
    <source>
        <dbReference type="EMBL" id="CAF5188267.1"/>
    </source>
</evidence>
<dbReference type="Proteomes" id="UP000663842">
    <property type="component" value="Unassembled WGS sequence"/>
</dbReference>
<dbReference type="EMBL" id="CAJOBJ010335419">
    <property type="protein sequence ID" value="CAF5188267.1"/>
    <property type="molecule type" value="Genomic_DNA"/>
</dbReference>
<evidence type="ECO:0000313" key="7">
    <source>
        <dbReference type="EMBL" id="CAF4001800.1"/>
    </source>
</evidence>
<dbReference type="Proteomes" id="UP000663824">
    <property type="component" value="Unassembled WGS sequence"/>
</dbReference>
<dbReference type="AlphaFoldDB" id="A0A815WNR0"/>
<dbReference type="EMBL" id="CAJNOV010014265">
    <property type="protein sequence ID" value="CAF1545573.1"/>
    <property type="molecule type" value="Genomic_DNA"/>
</dbReference>
<reference evidence="4" key="1">
    <citation type="submission" date="2021-02" db="EMBL/GenBank/DDBJ databases">
        <authorList>
            <person name="Nowell W R."/>
        </authorList>
    </citation>
    <scope>NUCLEOTIDE SEQUENCE</scope>
</reference>
<evidence type="ECO:0000313" key="9">
    <source>
        <dbReference type="EMBL" id="CAF4477065.1"/>
    </source>
</evidence>
<dbReference type="EMBL" id="CAJOBI010075659">
    <property type="protein sequence ID" value="CAF4477065.1"/>
    <property type="molecule type" value="Genomic_DNA"/>
</dbReference>
<protein>
    <submittedName>
        <fullName evidence="4">Uncharacterized protein</fullName>
    </submittedName>
</protein>
<gene>
    <name evidence="8" type="ORF">BYL167_LOCUS14597</name>
    <name evidence="4" type="ORF">CJN711_LOCUS30019</name>
    <name evidence="10" type="ORF">GIL414_LOCUS71980</name>
    <name evidence="3" type="ORF">KQP761_LOCUS7766</name>
    <name evidence="6" type="ORF">MBJ925_LOCUS38344</name>
    <name evidence="9" type="ORF">SMN809_LOCUS33864</name>
    <name evidence="7" type="ORF">UXM345_LOCUS16220</name>
    <name evidence="5" type="ORF">XDN619_LOCUS31213</name>
</gene>
<dbReference type="EMBL" id="CAJOBF010001997">
    <property type="protein sequence ID" value="CAF4001800.1"/>
    <property type="molecule type" value="Genomic_DNA"/>
</dbReference>